<dbReference type="PANTHER" id="PTHR34109:SF1">
    <property type="entry name" value="VOC DOMAIN-CONTAINING PROTEIN"/>
    <property type="match status" value="1"/>
</dbReference>
<feature type="domain" description="VOC" evidence="1">
    <location>
        <begin position="3"/>
        <end position="128"/>
    </location>
</feature>
<dbReference type="PROSITE" id="PS51819">
    <property type="entry name" value="VOC"/>
    <property type="match status" value="1"/>
</dbReference>
<dbReference type="Pfam" id="PF00903">
    <property type="entry name" value="Glyoxalase"/>
    <property type="match status" value="1"/>
</dbReference>
<proteinExistence type="predicted"/>
<evidence type="ECO:0000313" key="2">
    <source>
        <dbReference type="EMBL" id="GGH72877.1"/>
    </source>
</evidence>
<dbReference type="Proteomes" id="UP000627292">
    <property type="component" value="Unassembled WGS sequence"/>
</dbReference>
<dbReference type="Gene3D" id="3.10.180.10">
    <property type="entry name" value="2,3-Dihydroxybiphenyl 1,2-Dioxygenase, domain 1"/>
    <property type="match status" value="1"/>
</dbReference>
<dbReference type="EMBL" id="BMIB01000003">
    <property type="protein sequence ID" value="GGH72877.1"/>
    <property type="molecule type" value="Genomic_DNA"/>
</dbReference>
<dbReference type="RefSeq" id="WP_188954358.1">
    <property type="nucleotide sequence ID" value="NZ_BMIB01000003.1"/>
</dbReference>
<name>A0A917J1C1_9BACT</name>
<evidence type="ECO:0000313" key="3">
    <source>
        <dbReference type="Proteomes" id="UP000627292"/>
    </source>
</evidence>
<keyword evidence="3" id="KW-1185">Reference proteome</keyword>
<dbReference type="AlphaFoldDB" id="A0A917J1C1"/>
<gene>
    <name evidence="2" type="ORF">GCM10011379_33780</name>
</gene>
<dbReference type="InterPro" id="IPR029068">
    <property type="entry name" value="Glyas_Bleomycin-R_OHBP_Dase"/>
</dbReference>
<protein>
    <recommendedName>
        <fullName evidence="1">VOC domain-containing protein</fullName>
    </recommendedName>
</protein>
<dbReference type="InterPro" id="IPR004360">
    <property type="entry name" value="Glyas_Fos-R_dOase_dom"/>
</dbReference>
<comment type="caution">
    <text evidence="2">The sequence shown here is derived from an EMBL/GenBank/DDBJ whole genome shotgun (WGS) entry which is preliminary data.</text>
</comment>
<accession>A0A917J1C1</accession>
<dbReference type="SUPFAM" id="SSF54593">
    <property type="entry name" value="Glyoxalase/Bleomycin resistance protein/Dihydroxybiphenyl dioxygenase"/>
    <property type="match status" value="1"/>
</dbReference>
<evidence type="ECO:0000259" key="1">
    <source>
        <dbReference type="PROSITE" id="PS51819"/>
    </source>
</evidence>
<sequence>MAGNNTTTVRPFLTVKDGKKAVEFYTAAFGAVETKRFALPEQKISSVIDIESATFYVADEEPHNGNLSPDAAAHNPVRIILQTERADELFDKAVQLGATEICPMTTEDDWRIGKLKDPFGHVWEIGYTL</sequence>
<dbReference type="InterPro" id="IPR037523">
    <property type="entry name" value="VOC_core"/>
</dbReference>
<organism evidence="2 3">
    <name type="scientific">Filimonas zeae</name>
    <dbReference type="NCBI Taxonomy" id="1737353"/>
    <lineage>
        <taxon>Bacteria</taxon>
        <taxon>Pseudomonadati</taxon>
        <taxon>Bacteroidota</taxon>
        <taxon>Chitinophagia</taxon>
        <taxon>Chitinophagales</taxon>
        <taxon>Chitinophagaceae</taxon>
        <taxon>Filimonas</taxon>
    </lineage>
</organism>
<reference evidence="2" key="1">
    <citation type="journal article" date="2014" name="Int. J. Syst. Evol. Microbiol.">
        <title>Complete genome sequence of Corynebacterium casei LMG S-19264T (=DSM 44701T), isolated from a smear-ripened cheese.</title>
        <authorList>
            <consortium name="US DOE Joint Genome Institute (JGI-PGF)"/>
            <person name="Walter F."/>
            <person name="Albersmeier A."/>
            <person name="Kalinowski J."/>
            <person name="Ruckert C."/>
        </authorList>
    </citation>
    <scope>NUCLEOTIDE SEQUENCE</scope>
    <source>
        <strain evidence="2">CGMCC 1.15290</strain>
    </source>
</reference>
<dbReference type="PANTHER" id="PTHR34109">
    <property type="entry name" value="BNAUNNG04460D PROTEIN-RELATED"/>
    <property type="match status" value="1"/>
</dbReference>
<reference evidence="2" key="2">
    <citation type="submission" date="2020-09" db="EMBL/GenBank/DDBJ databases">
        <authorList>
            <person name="Sun Q."/>
            <person name="Zhou Y."/>
        </authorList>
    </citation>
    <scope>NUCLEOTIDE SEQUENCE</scope>
    <source>
        <strain evidence="2">CGMCC 1.15290</strain>
    </source>
</reference>